<dbReference type="AlphaFoldDB" id="A0A085W794"/>
<keyword evidence="7 8" id="KW-0472">Membrane</keyword>
<feature type="transmembrane region" description="Helical" evidence="8">
    <location>
        <begin position="369"/>
        <end position="388"/>
    </location>
</feature>
<dbReference type="PANTHER" id="PTHR32063:SF4">
    <property type="entry name" value="SLR6043 PROTEIN"/>
    <property type="match status" value="1"/>
</dbReference>
<reference evidence="9 10" key="1">
    <citation type="submission" date="2014-04" db="EMBL/GenBank/DDBJ databases">
        <title>Genome assembly of Hyalangium minutum DSM 14724.</title>
        <authorList>
            <person name="Sharma G."/>
            <person name="Subramanian S."/>
        </authorList>
    </citation>
    <scope>NUCLEOTIDE SEQUENCE [LARGE SCALE GENOMIC DNA]</scope>
    <source>
        <strain evidence="9 10">DSM 14724</strain>
    </source>
</reference>
<evidence type="ECO:0000313" key="10">
    <source>
        <dbReference type="Proteomes" id="UP000028725"/>
    </source>
</evidence>
<evidence type="ECO:0000256" key="5">
    <source>
        <dbReference type="ARBA" id="ARBA00022692"/>
    </source>
</evidence>
<keyword evidence="4" id="KW-1003">Cell membrane</keyword>
<feature type="transmembrane region" description="Helical" evidence="8">
    <location>
        <begin position="997"/>
        <end position="1024"/>
    </location>
</feature>
<dbReference type="GO" id="GO:0008324">
    <property type="term" value="F:monoatomic cation transmembrane transporter activity"/>
    <property type="evidence" value="ECO:0007669"/>
    <property type="project" value="InterPro"/>
</dbReference>
<keyword evidence="3" id="KW-0813">Transport</keyword>
<dbReference type="Gene3D" id="3.30.2090.10">
    <property type="entry name" value="Multidrug efflux transporter AcrB TolC docking domain, DN and DC subdomains"/>
    <property type="match status" value="2"/>
</dbReference>
<evidence type="ECO:0000256" key="2">
    <source>
        <dbReference type="ARBA" id="ARBA00010942"/>
    </source>
</evidence>
<dbReference type="Gene3D" id="3.30.70.1320">
    <property type="entry name" value="Multidrug efflux transporter AcrB pore domain like"/>
    <property type="match status" value="1"/>
</dbReference>
<sequence length="1039" mass="111283">MGTDGSPSVVNRILRASFSRPGLTVVLALALSAFGAVALSNLRRDVFPDLSAPIFNVIVQNPAMGAEELETAVAIPMEVALAGLPEVRRIRSTSQLGVTQLTVEFEPDADYYRSRQFIAERVAQAQNELPPGTDAPLVSSLTGRLNEVFEFTLEADPGAADLMTLRDLAEFEVRNRLLAVPGVAGVERLGGYLRQFQVLLDPDQLMARGVSLGDVQHALEGANLNASGGFLVQGPTEWTVRAIGRAETVEQLRSTVVAMRAGTPVLLGDVAEVREAPALRRGMAHRLKGEVVSCRISKQFGADTIRVAARVREAIAELRQGLPPGVHLRVVYDQSELVDSALGGVSRAILLGAFLVVLVLFGMLGDWRAALIVTLTLPLSLALAGILLKTAGIGLNTMTLGGLAIAVGLLVDAAIIVTENIIHDLREGGGRRSVREEALAAAMEVGRPIAFATLIVVAVFVPLFAMTGIEGRMYQPLAAAVVACLAASLVLALTLVPVASGLLLRAPKPEQPEDVWLIRRVKAFYAPLLDACMRRAGLVRLVALAITVPALGLAFAVGSDFMPRLDEGALLLQTVLPPEASLEEVDRLNHRVEDVLREFPEVEEVVRRTGRAERTEDPMPHTLSDVLVVLKKDRTRGMDTLEAELREAVEKVPGVSVLFTTPLGMRIDEGLGGSPADLSVRIFGPDLETLSTLADRARDTLAKVRGVEDLRVEKLSGLPQLRITVDRTAVARVGLTPGDVIRAVRVGLVGEESSQVWRGQRRYDLVLRLADHRRGDLNALRNLWVDGHDGTRIPLSQLATFEETFGAGSIRREAGSRRIAVEASVSGRDLGSTAAEARQKLAAELKLPTGYFLDVGGRVESQERAAQSLAIAIAVAILGVFILLYLALDSLAEALVILATLPDAFVGGILALLIAGETWNVSSLVGLIGLFGIAVQNGLVLVAQTKDLLARGRPFPEAIREASLGRVRPKLMTAGTAILGLLPLLVLPLHGTEIERPLAVVMIGGLLTSTVFTLLALPTFYSFVHGMRERLRPSQRDSA</sequence>
<comment type="subcellular location">
    <subcellularLocation>
        <location evidence="1">Cell membrane</location>
        <topology evidence="1">Multi-pass membrane protein</topology>
    </subcellularLocation>
</comment>
<feature type="transmembrane region" description="Helical" evidence="8">
    <location>
        <begin position="538"/>
        <end position="557"/>
    </location>
</feature>
<name>A0A085W794_9BACT</name>
<feature type="transmembrane region" description="Helical" evidence="8">
    <location>
        <begin position="869"/>
        <end position="888"/>
    </location>
</feature>
<organism evidence="9 10">
    <name type="scientific">Hyalangium minutum</name>
    <dbReference type="NCBI Taxonomy" id="394096"/>
    <lineage>
        <taxon>Bacteria</taxon>
        <taxon>Pseudomonadati</taxon>
        <taxon>Myxococcota</taxon>
        <taxon>Myxococcia</taxon>
        <taxon>Myxococcales</taxon>
        <taxon>Cystobacterineae</taxon>
        <taxon>Archangiaceae</taxon>
        <taxon>Hyalangium</taxon>
    </lineage>
</organism>
<dbReference type="PANTHER" id="PTHR32063">
    <property type="match status" value="1"/>
</dbReference>
<dbReference type="EMBL" id="JMCB01000017">
    <property type="protein sequence ID" value="KFE63557.1"/>
    <property type="molecule type" value="Genomic_DNA"/>
</dbReference>
<dbReference type="SUPFAM" id="SSF82866">
    <property type="entry name" value="Multidrug efflux transporter AcrB transmembrane domain"/>
    <property type="match status" value="2"/>
</dbReference>
<evidence type="ECO:0000313" key="9">
    <source>
        <dbReference type="EMBL" id="KFE63557.1"/>
    </source>
</evidence>
<dbReference type="SUPFAM" id="SSF82714">
    <property type="entry name" value="Multidrug efflux transporter AcrB TolC docking domain, DN and DC subdomains"/>
    <property type="match status" value="2"/>
</dbReference>
<feature type="transmembrane region" description="Helical" evidence="8">
    <location>
        <begin position="341"/>
        <end position="362"/>
    </location>
</feature>
<feature type="transmembrane region" description="Helical" evidence="8">
    <location>
        <begin position="895"/>
        <end position="915"/>
    </location>
</feature>
<comment type="similarity">
    <text evidence="2">Belongs to the resistance-nodulation-cell division (RND) (TC 2.A.6) family.</text>
</comment>
<dbReference type="InterPro" id="IPR001036">
    <property type="entry name" value="Acrflvin-R"/>
</dbReference>
<evidence type="ECO:0000256" key="6">
    <source>
        <dbReference type="ARBA" id="ARBA00022989"/>
    </source>
</evidence>
<evidence type="ECO:0000256" key="1">
    <source>
        <dbReference type="ARBA" id="ARBA00004651"/>
    </source>
</evidence>
<dbReference type="InterPro" id="IPR027463">
    <property type="entry name" value="AcrB_DN_DC_subdom"/>
</dbReference>
<feature type="transmembrane region" description="Helical" evidence="8">
    <location>
        <begin position="445"/>
        <end position="465"/>
    </location>
</feature>
<feature type="transmembrane region" description="Helical" evidence="8">
    <location>
        <begin position="477"/>
        <end position="504"/>
    </location>
</feature>
<dbReference type="Gene3D" id="3.30.70.1440">
    <property type="entry name" value="Multidrug efflux transporter AcrB pore domain"/>
    <property type="match status" value="1"/>
</dbReference>
<dbReference type="GO" id="GO:0042910">
    <property type="term" value="F:xenobiotic transmembrane transporter activity"/>
    <property type="evidence" value="ECO:0007669"/>
    <property type="project" value="TreeGrafter"/>
</dbReference>
<keyword evidence="10" id="KW-1185">Reference proteome</keyword>
<accession>A0A085W794</accession>
<feature type="transmembrane region" description="Helical" evidence="8">
    <location>
        <begin position="921"/>
        <end position="943"/>
    </location>
</feature>
<dbReference type="GO" id="GO:0005886">
    <property type="term" value="C:plasma membrane"/>
    <property type="evidence" value="ECO:0007669"/>
    <property type="project" value="UniProtKB-SubCell"/>
</dbReference>
<evidence type="ECO:0000256" key="4">
    <source>
        <dbReference type="ARBA" id="ARBA00022475"/>
    </source>
</evidence>
<keyword evidence="6 8" id="KW-1133">Transmembrane helix</keyword>
<dbReference type="STRING" id="394096.DB31_2675"/>
<dbReference type="PATRIC" id="fig|394096.3.peg.7006"/>
<protein>
    <submittedName>
        <fullName evidence="9">Cobalt-zinc-cadmium resistance protein CzcA</fullName>
    </submittedName>
</protein>
<dbReference type="OrthoDB" id="9798415at2"/>
<dbReference type="Gene3D" id="1.20.1640.10">
    <property type="entry name" value="Multidrug efflux transporter AcrB transmembrane domain"/>
    <property type="match status" value="2"/>
</dbReference>
<evidence type="ECO:0000256" key="3">
    <source>
        <dbReference type="ARBA" id="ARBA00022448"/>
    </source>
</evidence>
<dbReference type="Proteomes" id="UP000028725">
    <property type="component" value="Unassembled WGS sequence"/>
</dbReference>
<dbReference type="NCBIfam" id="TIGR00914">
    <property type="entry name" value="2A0601"/>
    <property type="match status" value="1"/>
</dbReference>
<dbReference type="PRINTS" id="PR00702">
    <property type="entry name" value="ACRIFLAVINRP"/>
</dbReference>
<proteinExistence type="inferred from homology"/>
<dbReference type="SUPFAM" id="SSF82693">
    <property type="entry name" value="Multidrug efflux transporter AcrB pore domain, PN1, PN2, PC1 and PC2 subdomains"/>
    <property type="match status" value="3"/>
</dbReference>
<dbReference type="InterPro" id="IPR004763">
    <property type="entry name" value="CusA-like"/>
</dbReference>
<dbReference type="RefSeq" id="WP_044195917.1">
    <property type="nucleotide sequence ID" value="NZ_JMCB01000017.1"/>
</dbReference>
<gene>
    <name evidence="9" type="ORF">DB31_2675</name>
</gene>
<dbReference type="Gene3D" id="3.30.70.1430">
    <property type="entry name" value="Multidrug efflux transporter AcrB pore domain"/>
    <property type="match status" value="2"/>
</dbReference>
<keyword evidence="5 8" id="KW-0812">Transmembrane</keyword>
<comment type="caution">
    <text evidence="9">The sequence shown here is derived from an EMBL/GenBank/DDBJ whole genome shotgun (WGS) entry which is preliminary data.</text>
</comment>
<feature type="transmembrane region" description="Helical" evidence="8">
    <location>
        <begin position="971"/>
        <end position="991"/>
    </location>
</feature>
<evidence type="ECO:0000256" key="8">
    <source>
        <dbReference type="SAM" id="Phobius"/>
    </source>
</evidence>
<dbReference type="Pfam" id="PF00873">
    <property type="entry name" value="ACR_tran"/>
    <property type="match status" value="1"/>
</dbReference>
<evidence type="ECO:0000256" key="7">
    <source>
        <dbReference type="ARBA" id="ARBA00023136"/>
    </source>
</evidence>
<feature type="transmembrane region" description="Helical" evidence="8">
    <location>
        <begin position="400"/>
        <end position="422"/>
    </location>
</feature>